<evidence type="ECO:0000313" key="1">
    <source>
        <dbReference type="EMBL" id="EKC51900.1"/>
    </source>
</evidence>
<gene>
    <name evidence="1" type="ORF">OBE_13371</name>
</gene>
<name>K1SE16_9ZZZZ</name>
<dbReference type="AlphaFoldDB" id="K1SE16"/>
<organism evidence="1">
    <name type="scientific">human gut metagenome</name>
    <dbReference type="NCBI Taxonomy" id="408170"/>
    <lineage>
        <taxon>unclassified sequences</taxon>
        <taxon>metagenomes</taxon>
        <taxon>organismal metagenomes</taxon>
    </lineage>
</organism>
<comment type="caution">
    <text evidence="1">The sequence shown here is derived from an EMBL/GenBank/DDBJ whole genome shotgun (WGS) entry which is preliminary data.</text>
</comment>
<protein>
    <submittedName>
        <fullName evidence="1">Transcriptional regulator</fullName>
    </submittedName>
</protein>
<accession>K1SE16</accession>
<proteinExistence type="predicted"/>
<reference evidence="1" key="1">
    <citation type="journal article" date="2013" name="Environ. Microbiol.">
        <title>Microbiota from the distal guts of lean and obese adolescents exhibit partial functional redundancy besides clear differences in community structure.</title>
        <authorList>
            <person name="Ferrer M."/>
            <person name="Ruiz A."/>
            <person name="Lanza F."/>
            <person name="Haange S.B."/>
            <person name="Oberbach A."/>
            <person name="Till H."/>
            <person name="Bargiela R."/>
            <person name="Campoy C."/>
            <person name="Segura M.T."/>
            <person name="Richter M."/>
            <person name="von Bergen M."/>
            <person name="Seifert J."/>
            <person name="Suarez A."/>
        </authorList>
    </citation>
    <scope>NUCLEOTIDE SEQUENCE</scope>
</reference>
<sequence length="61" mass="7123">MNQIFMDVKEVSEKLGVSKSKAYNTIREWNGELKSMGYFTKSGSVPRAFFKKKCYGYEEQK</sequence>
<dbReference type="EMBL" id="AJWZ01009231">
    <property type="protein sequence ID" value="EKC51900.1"/>
    <property type="molecule type" value="Genomic_DNA"/>
</dbReference>